<sequence>MTRHFSLAGLLRLRQLREDQAAGSLAQANERLRDSRARSEAVAESLDGTDLSPSGSASLYAVAAARASVRSMLVDLQALEATLQSEQGRAQDQYRAARVATMGLEKLEERHRDTETAAVIGAEQRVLDELATTGRRRTGSEVRP</sequence>
<evidence type="ECO:0000256" key="8">
    <source>
        <dbReference type="ARBA" id="ARBA00022927"/>
    </source>
</evidence>
<dbReference type="EMBL" id="SSWH01000013">
    <property type="protein sequence ID" value="THJ65045.1"/>
    <property type="molecule type" value="Genomic_DNA"/>
</dbReference>
<dbReference type="GO" id="GO:0071973">
    <property type="term" value="P:bacterial-type flagellum-dependent cell motility"/>
    <property type="evidence" value="ECO:0007669"/>
    <property type="project" value="InterPro"/>
</dbReference>
<keyword evidence="11" id="KW-0966">Cell projection</keyword>
<dbReference type="InterPro" id="IPR053716">
    <property type="entry name" value="Flag_assembly_chemotaxis_eff"/>
</dbReference>
<dbReference type="Gene3D" id="1.10.287.1700">
    <property type="match status" value="1"/>
</dbReference>
<dbReference type="GO" id="GO:0044781">
    <property type="term" value="P:bacterial-type flagellum organization"/>
    <property type="evidence" value="ECO:0007669"/>
    <property type="project" value="UniProtKB-KW"/>
</dbReference>
<dbReference type="GO" id="GO:0009288">
    <property type="term" value="C:bacterial-type flagellum"/>
    <property type="evidence" value="ECO:0007669"/>
    <property type="project" value="InterPro"/>
</dbReference>
<keyword evidence="7" id="KW-1005">Bacterial flagellum biogenesis</keyword>
<keyword evidence="11" id="KW-0969">Cilium</keyword>
<comment type="subcellular location">
    <subcellularLocation>
        <location evidence="1">Cell membrane</location>
        <topology evidence="1">Peripheral membrane protein</topology>
        <orientation evidence="1">Cytoplasmic side</orientation>
    </subcellularLocation>
</comment>
<dbReference type="GO" id="GO:0006935">
    <property type="term" value="P:chemotaxis"/>
    <property type="evidence" value="ECO:0007669"/>
    <property type="project" value="UniProtKB-KW"/>
</dbReference>
<keyword evidence="11" id="KW-0282">Flagellum</keyword>
<organism evidence="11 12">
    <name type="scientific">Arthrobacter echini</name>
    <dbReference type="NCBI Taxonomy" id="1529066"/>
    <lineage>
        <taxon>Bacteria</taxon>
        <taxon>Bacillati</taxon>
        <taxon>Actinomycetota</taxon>
        <taxon>Actinomycetes</taxon>
        <taxon>Micrococcales</taxon>
        <taxon>Micrococcaceae</taxon>
        <taxon>Arthrobacter</taxon>
    </lineage>
</organism>
<keyword evidence="6" id="KW-0145">Chemotaxis</keyword>
<dbReference type="GO" id="GO:0015031">
    <property type="term" value="P:protein transport"/>
    <property type="evidence" value="ECO:0007669"/>
    <property type="project" value="UniProtKB-KW"/>
</dbReference>
<evidence type="ECO:0000256" key="1">
    <source>
        <dbReference type="ARBA" id="ARBA00004413"/>
    </source>
</evidence>
<dbReference type="Proteomes" id="UP000305233">
    <property type="component" value="Unassembled WGS sequence"/>
</dbReference>
<proteinExistence type="inferred from homology"/>
<keyword evidence="8" id="KW-0653">Protein transport</keyword>
<dbReference type="GO" id="GO:0005886">
    <property type="term" value="C:plasma membrane"/>
    <property type="evidence" value="ECO:0007669"/>
    <property type="project" value="UniProtKB-SubCell"/>
</dbReference>
<dbReference type="OrthoDB" id="5125557at2"/>
<keyword evidence="5" id="KW-1003">Cell membrane</keyword>
<keyword evidence="10" id="KW-1006">Bacterial flagellum protein export</keyword>
<dbReference type="AlphaFoldDB" id="A0A4S5E129"/>
<keyword evidence="4" id="KW-0813">Transport</keyword>
<keyword evidence="9" id="KW-0472">Membrane</keyword>
<reference evidence="11 12" key="1">
    <citation type="submission" date="2019-04" db="EMBL/GenBank/DDBJ databases">
        <authorList>
            <person name="Liu Q."/>
            <person name="Xin Y.-H."/>
        </authorList>
    </citation>
    <scope>NUCLEOTIDE SEQUENCE [LARGE SCALE GENOMIC DNA]</scope>
    <source>
        <strain evidence="11 12">AM23</strain>
    </source>
</reference>
<evidence type="ECO:0000256" key="3">
    <source>
        <dbReference type="ARBA" id="ARBA00020392"/>
    </source>
</evidence>
<evidence type="ECO:0000256" key="9">
    <source>
        <dbReference type="ARBA" id="ARBA00023136"/>
    </source>
</evidence>
<evidence type="ECO:0000256" key="6">
    <source>
        <dbReference type="ARBA" id="ARBA00022500"/>
    </source>
</evidence>
<keyword evidence="12" id="KW-1185">Reference proteome</keyword>
<comment type="similarity">
    <text evidence="2">Belongs to the FliJ family.</text>
</comment>
<evidence type="ECO:0000256" key="10">
    <source>
        <dbReference type="ARBA" id="ARBA00023225"/>
    </source>
</evidence>
<dbReference type="InterPro" id="IPR012823">
    <property type="entry name" value="Flagell_FliJ"/>
</dbReference>
<gene>
    <name evidence="11" type="ORF">E8P82_13015</name>
</gene>
<comment type="caution">
    <text evidence="11">The sequence shown here is derived from an EMBL/GenBank/DDBJ whole genome shotgun (WGS) entry which is preliminary data.</text>
</comment>
<name>A0A4S5E129_9MICC</name>
<dbReference type="RefSeq" id="WP_136455483.1">
    <property type="nucleotide sequence ID" value="NZ_SSWH01000013.1"/>
</dbReference>
<evidence type="ECO:0000256" key="5">
    <source>
        <dbReference type="ARBA" id="ARBA00022475"/>
    </source>
</evidence>
<dbReference type="Pfam" id="PF02050">
    <property type="entry name" value="FliJ"/>
    <property type="match status" value="1"/>
</dbReference>
<evidence type="ECO:0000256" key="2">
    <source>
        <dbReference type="ARBA" id="ARBA00010004"/>
    </source>
</evidence>
<evidence type="ECO:0000313" key="11">
    <source>
        <dbReference type="EMBL" id="THJ65045.1"/>
    </source>
</evidence>
<evidence type="ECO:0000256" key="4">
    <source>
        <dbReference type="ARBA" id="ARBA00022448"/>
    </source>
</evidence>
<evidence type="ECO:0000256" key="7">
    <source>
        <dbReference type="ARBA" id="ARBA00022795"/>
    </source>
</evidence>
<protein>
    <recommendedName>
        <fullName evidence="3">Flagellar FliJ protein</fullName>
    </recommendedName>
</protein>
<accession>A0A4S5E129</accession>
<evidence type="ECO:0000313" key="12">
    <source>
        <dbReference type="Proteomes" id="UP000305233"/>
    </source>
</evidence>